<evidence type="ECO:0000256" key="1">
    <source>
        <dbReference type="ARBA" id="ARBA00005042"/>
    </source>
</evidence>
<dbReference type="Pfam" id="PF00614">
    <property type="entry name" value="PLDc"/>
    <property type="match status" value="1"/>
</dbReference>
<reference evidence="15" key="1">
    <citation type="journal article" date="2014" name="Microb. Cell Fact.">
        <title>Exploiting Issatchenkia orientalis SD108 for succinic acid production.</title>
        <authorList>
            <person name="Xiao H."/>
            <person name="Shao Z."/>
            <person name="Jiang Y."/>
            <person name="Dole S."/>
            <person name="Zhao H."/>
        </authorList>
    </citation>
    <scope>NUCLEOTIDE SEQUENCE [LARGE SCALE GENOMIC DNA]</scope>
    <source>
        <strain evidence="15">SD108</strain>
    </source>
</reference>
<name>A0A099P1R2_PICKU</name>
<reference evidence="13" key="2">
    <citation type="submission" date="2014-08" db="EMBL/GenBank/DDBJ databases">
        <title>Exploiting Issatchenkia orientalis SD108 for Succinic Acid Production.</title>
        <authorList>
            <person name="Xiao H."/>
            <person name="Shao Z."/>
            <person name="Jiang Y."/>
            <person name="Dole S."/>
            <person name="Zhao H."/>
        </authorList>
    </citation>
    <scope>NUCLEOTIDE SEQUENCE [LARGE SCALE GENOMIC DNA]</scope>
    <source>
        <strain evidence="13">SD108</strain>
    </source>
</reference>
<dbReference type="GO" id="GO:0008444">
    <property type="term" value="F:CDP-diacylglycerol-glycerol-3-phosphate 3-phosphatidyltransferase activity"/>
    <property type="evidence" value="ECO:0007669"/>
    <property type="project" value="UniProtKB-EC"/>
</dbReference>
<dbReference type="HOGENOM" id="CLU_030471_1_1_1"/>
<dbReference type="EMBL" id="CP028774">
    <property type="protein sequence ID" value="AWU75458.1"/>
    <property type="molecule type" value="Genomic_DNA"/>
</dbReference>
<dbReference type="OrthoDB" id="10250191at2759"/>
<comment type="catalytic activity">
    <reaction evidence="9 10">
        <text>a CDP-1,2-diacyl-sn-glycerol + sn-glycerol 3-phosphate = a 1,2-diacyl-sn-glycero-3-phospho-(1'-sn-glycero-3'-phosphate) + CMP + H(+)</text>
        <dbReference type="Rhea" id="RHEA:12593"/>
        <dbReference type="ChEBI" id="CHEBI:15378"/>
        <dbReference type="ChEBI" id="CHEBI:57597"/>
        <dbReference type="ChEBI" id="CHEBI:58332"/>
        <dbReference type="ChEBI" id="CHEBI:60110"/>
        <dbReference type="ChEBI" id="CHEBI:60377"/>
        <dbReference type="EC" id="2.7.8.5"/>
    </reaction>
</comment>
<keyword evidence="7 10" id="KW-0594">Phospholipid biosynthesis</keyword>
<dbReference type="GO" id="GO:0031966">
    <property type="term" value="C:mitochondrial membrane"/>
    <property type="evidence" value="ECO:0007669"/>
    <property type="project" value="EnsemblFungi"/>
</dbReference>
<dbReference type="UniPathway" id="UPA00084">
    <property type="reaction ID" value="UER00503"/>
</dbReference>
<feature type="domain" description="PLD phosphodiesterase" evidence="11">
    <location>
        <begin position="170"/>
        <end position="196"/>
    </location>
</feature>
<accession>A0A099P1R2</accession>
<dbReference type="CDD" id="cd09137">
    <property type="entry name" value="PLDc_PGS1_euk_2"/>
    <property type="match status" value="1"/>
</dbReference>
<dbReference type="AlphaFoldDB" id="A0A099P1R2"/>
<evidence type="ECO:0000256" key="10">
    <source>
        <dbReference type="RuleBase" id="RU365024"/>
    </source>
</evidence>
<dbReference type="SMART" id="SM00155">
    <property type="entry name" value="PLDc"/>
    <property type="match status" value="2"/>
</dbReference>
<dbReference type="EMBL" id="JQFK01000026">
    <property type="protein sequence ID" value="KGK37996.1"/>
    <property type="molecule type" value="Genomic_DNA"/>
</dbReference>
<keyword evidence="17" id="KW-1185">Reference proteome</keyword>
<dbReference type="PROSITE" id="PS50035">
    <property type="entry name" value="PLD"/>
    <property type="match status" value="1"/>
</dbReference>
<reference evidence="16" key="3">
    <citation type="journal article" date="2017" name="Genome Announc.">
        <title>Genome sequences of Cyberlindnera fabianii 65, Pichia kudriavzevii 129, and Saccharomyces cerevisiae 131 isolated from fermented masau fruits in Zimbabwe.</title>
        <authorList>
            <person name="van Rijswijck I.M.H."/>
            <person name="Derks M.F.L."/>
            <person name="Abee T."/>
            <person name="de Ridder D."/>
            <person name="Smid E.J."/>
        </authorList>
    </citation>
    <scope>NUCLEOTIDE SEQUENCE [LARGE SCALE GENOMIC DNA]</scope>
    <source>
        <strain evidence="16">129</strain>
    </source>
</reference>
<dbReference type="InterPro" id="IPR001736">
    <property type="entry name" value="PLipase_D/transphosphatidylase"/>
</dbReference>
<comment type="subcellular location">
    <subcellularLocation>
        <location evidence="10">Mitochondrion</location>
    </subcellularLocation>
</comment>
<keyword evidence="10" id="KW-0496">Mitochondrion</keyword>
<keyword evidence="10" id="KW-0547">Nucleotide-binding</keyword>
<dbReference type="SUPFAM" id="SSF56024">
    <property type="entry name" value="Phospholipase D/nuclease"/>
    <property type="match status" value="2"/>
</dbReference>
<evidence type="ECO:0000256" key="9">
    <source>
        <dbReference type="ARBA" id="ARBA00048586"/>
    </source>
</evidence>
<keyword evidence="8 10" id="KW-1208">Phospholipid metabolism</keyword>
<keyword evidence="4 10" id="KW-0808">Transferase</keyword>
<evidence type="ECO:0000256" key="5">
    <source>
        <dbReference type="ARBA" id="ARBA00022737"/>
    </source>
</evidence>
<proteinExistence type="inferred from homology"/>
<evidence type="ECO:0000313" key="14">
    <source>
        <dbReference type="EMBL" id="ONH71278.1"/>
    </source>
</evidence>
<comment type="function">
    <text evidence="10">Functions in the biosynthesis of the anionic phospholipids phosphatidylglycerol and cardiolipin.</text>
</comment>
<evidence type="ECO:0000313" key="17">
    <source>
        <dbReference type="Proteomes" id="UP000249293"/>
    </source>
</evidence>
<organism evidence="13 15">
    <name type="scientific">Pichia kudriavzevii</name>
    <name type="common">Yeast</name>
    <name type="synonym">Issatchenkia orientalis</name>
    <dbReference type="NCBI Taxonomy" id="4909"/>
    <lineage>
        <taxon>Eukaryota</taxon>
        <taxon>Fungi</taxon>
        <taxon>Dikarya</taxon>
        <taxon>Ascomycota</taxon>
        <taxon>Saccharomycotina</taxon>
        <taxon>Pichiomycetes</taxon>
        <taxon>Pichiales</taxon>
        <taxon>Pichiaceae</taxon>
        <taxon>Pichia</taxon>
    </lineage>
</organism>
<dbReference type="STRING" id="4909.A0A099P1R2"/>
<dbReference type="GO" id="GO:0005524">
    <property type="term" value="F:ATP binding"/>
    <property type="evidence" value="ECO:0007669"/>
    <property type="project" value="UniProtKB-KW"/>
</dbReference>
<dbReference type="EMBL" id="MQVM01000038">
    <property type="protein sequence ID" value="ONH71278.1"/>
    <property type="molecule type" value="Genomic_DNA"/>
</dbReference>
<reference evidence="12 17" key="5">
    <citation type="submission" date="2018-06" db="EMBL/GenBank/DDBJ databases">
        <title>Population genomics shows no distinction between pathogenic Candida krusei and environmental Pichia kudriavzevii: One species, four names.</title>
        <authorList>
            <person name="Douglass A.P."/>
            <person name="Offei B."/>
            <person name="Braun-Galleani S."/>
            <person name="Coughlan A.Y."/>
            <person name="Martos A."/>
            <person name="Ortiz-Merino R.A."/>
            <person name="Byrne K.P."/>
            <person name="Wolfe K.H."/>
        </authorList>
    </citation>
    <scope>NUCLEOTIDE SEQUENCE [LARGE SCALE GENOMIC DNA]</scope>
    <source>
        <strain evidence="12 17">CBS573</strain>
    </source>
</reference>
<evidence type="ECO:0000259" key="11">
    <source>
        <dbReference type="PROSITE" id="PS50035"/>
    </source>
</evidence>
<dbReference type="EC" id="2.7.8.5" evidence="10"/>
<comment type="similarity">
    <text evidence="2 10">Belongs to the CDP-alcohol phosphatidyltransferase class-II family.</text>
</comment>
<evidence type="ECO:0000256" key="6">
    <source>
        <dbReference type="ARBA" id="ARBA00023098"/>
    </source>
</evidence>
<keyword evidence="3 10" id="KW-0444">Lipid biosynthesis</keyword>
<evidence type="ECO:0000256" key="2">
    <source>
        <dbReference type="ARBA" id="ARBA00010682"/>
    </source>
</evidence>
<dbReference type="PANTHER" id="PTHR12586:SF1">
    <property type="entry name" value="CDP-DIACYLGLYCEROL--GLYCEROL-3-PHOSPHATE 3-PHOSPHATIDYLTRANSFERASE, MITOCHONDRIAL"/>
    <property type="match status" value="1"/>
</dbReference>
<evidence type="ECO:0000256" key="4">
    <source>
        <dbReference type="ARBA" id="ARBA00022679"/>
    </source>
</evidence>
<evidence type="ECO:0000313" key="15">
    <source>
        <dbReference type="Proteomes" id="UP000029867"/>
    </source>
</evidence>
<dbReference type="InterPro" id="IPR016270">
    <property type="entry name" value="PGS1"/>
</dbReference>
<evidence type="ECO:0000313" key="13">
    <source>
        <dbReference type="EMBL" id="KGK37996.1"/>
    </source>
</evidence>
<sequence length="497" mass="56479">MNRIAAFFAHGKRRFSSVKVDNGTLENYHSFNPLVRGTIQQLDSIAPRFALKKGDIEILNHPVTFYETLKEKILKAEKRIFLSSLYIGKHEDELVKVLDDALVKNPNIKLDILVDALRSTREAPHSDSTASLIAPLVEKHGKHRVNIRLYHTPHLHGWRESITPKRLNEIYGLQHMKIYGVDDEVILSGANLSRDYFTNRQDRYYLFKSKDLSNYYHGIQTAVSSLSYQLITSSRGFFLDWPTDNNASEPHLNVERFLSDSTRVLVPVLRTKKVETTTTNEDPDTLVYPVSSFAPLFKDDKSTELPCVLRMLSLLDHKGAKLTMTAGYFNIHPKIKERILRGQACSEIITASPEANSFYLSKGISGLLPDAYVYSCEKFMNEANSSAVKVLEWQNGVVNTPNGWSYHAKGLWVTPPGEDTPAMTVIGSSNYTRRAYSHDLECNALIITKDDTLRQQMKDEVDNLKKHTSELTMDDFKERRRVSPFTKVVANIVSPLL</sequence>
<dbReference type="VEuPathDB" id="FungiDB:C5L36_0B07110"/>
<evidence type="ECO:0000256" key="7">
    <source>
        <dbReference type="ARBA" id="ARBA00023209"/>
    </source>
</evidence>
<dbReference type="Proteomes" id="UP000189274">
    <property type="component" value="Unassembled WGS sequence"/>
</dbReference>
<keyword evidence="10" id="KW-0067">ATP-binding</keyword>
<reference evidence="14" key="4">
    <citation type="submission" date="2017-01" db="EMBL/GenBank/DDBJ databases">
        <authorList>
            <person name="Mah S.A."/>
            <person name="Swanson W.J."/>
            <person name="Moy G.W."/>
            <person name="Vacquier V.D."/>
        </authorList>
    </citation>
    <scope>NUCLEOTIDE SEQUENCE [LARGE SCALE GENOMIC DNA]</scope>
    <source>
        <strain evidence="14">129</strain>
    </source>
</reference>
<evidence type="ECO:0000256" key="8">
    <source>
        <dbReference type="ARBA" id="ARBA00023264"/>
    </source>
</evidence>
<dbReference type="Proteomes" id="UP000249293">
    <property type="component" value="Chromosome 2"/>
</dbReference>
<dbReference type="Proteomes" id="UP000029867">
    <property type="component" value="Unassembled WGS sequence"/>
</dbReference>
<evidence type="ECO:0000313" key="16">
    <source>
        <dbReference type="Proteomes" id="UP000189274"/>
    </source>
</evidence>
<keyword evidence="5" id="KW-0677">Repeat</keyword>
<dbReference type="Gene3D" id="3.30.870.10">
    <property type="entry name" value="Endonuclease Chain A"/>
    <property type="match status" value="2"/>
</dbReference>
<dbReference type="CDD" id="cd09135">
    <property type="entry name" value="PLDc_PGS1_euk_1"/>
    <property type="match status" value="1"/>
</dbReference>
<evidence type="ECO:0000313" key="12">
    <source>
        <dbReference type="EMBL" id="AWU75458.1"/>
    </source>
</evidence>
<keyword evidence="6 10" id="KW-0443">Lipid metabolism</keyword>
<dbReference type="GO" id="GO:0032049">
    <property type="term" value="P:cardiolipin biosynthetic process"/>
    <property type="evidence" value="ECO:0007669"/>
    <property type="project" value="EnsemblFungi"/>
</dbReference>
<dbReference type="PANTHER" id="PTHR12586">
    <property type="entry name" value="CDP-DIACYLGLYCEROL--SERINE O-PHOSPHATIDYLTRANSFERASE"/>
    <property type="match status" value="1"/>
</dbReference>
<gene>
    <name evidence="14" type="ORF">BOH78_4622</name>
    <name evidence="12" type="ORF">C5L36_0B07110</name>
    <name evidence="13" type="ORF">JL09_g2850</name>
</gene>
<dbReference type="PIRSF" id="PIRSF000850">
    <property type="entry name" value="Phospholipase_D_PSS"/>
    <property type="match status" value="1"/>
</dbReference>
<evidence type="ECO:0000256" key="3">
    <source>
        <dbReference type="ARBA" id="ARBA00022516"/>
    </source>
</evidence>
<comment type="pathway">
    <text evidence="1 10">Phospholipid metabolism; phosphatidylglycerol biosynthesis; phosphatidylglycerol from CDP-diacylglycerol: step 1/2.</text>
</comment>
<protein>
    <recommendedName>
        <fullName evidence="10">CDP-diacylglycerol--glycerol-3-phosphate 3-phosphatidyltransferase</fullName>
        <ecNumber evidence="10">2.7.8.5</ecNumber>
    </recommendedName>
</protein>
<dbReference type="eggNOG" id="KOG3964">
    <property type="taxonomic scope" value="Eukaryota"/>
</dbReference>